<feature type="domain" description="RING-type" evidence="3">
    <location>
        <begin position="202"/>
        <end position="249"/>
    </location>
</feature>
<organism evidence="4 5">
    <name type="scientific">Puccinia sorghi</name>
    <dbReference type="NCBI Taxonomy" id="27349"/>
    <lineage>
        <taxon>Eukaryota</taxon>
        <taxon>Fungi</taxon>
        <taxon>Dikarya</taxon>
        <taxon>Basidiomycota</taxon>
        <taxon>Pucciniomycotina</taxon>
        <taxon>Pucciniomycetes</taxon>
        <taxon>Pucciniales</taxon>
        <taxon>Pucciniaceae</taxon>
        <taxon>Puccinia</taxon>
    </lineage>
</organism>
<dbReference type="PROSITE" id="PS50089">
    <property type="entry name" value="ZF_RING_2"/>
    <property type="match status" value="1"/>
</dbReference>
<evidence type="ECO:0000259" key="3">
    <source>
        <dbReference type="PROSITE" id="PS50089"/>
    </source>
</evidence>
<accession>A0A0L6UQM1</accession>
<dbReference type="GO" id="GO:0061630">
    <property type="term" value="F:ubiquitin protein ligase activity"/>
    <property type="evidence" value="ECO:0007669"/>
    <property type="project" value="TreeGrafter"/>
</dbReference>
<keyword evidence="1" id="KW-0479">Metal-binding</keyword>
<dbReference type="InterPro" id="IPR013083">
    <property type="entry name" value="Znf_RING/FYVE/PHD"/>
</dbReference>
<keyword evidence="1" id="KW-0863">Zinc-finger</keyword>
<reference evidence="4 5" key="1">
    <citation type="submission" date="2015-08" db="EMBL/GenBank/DDBJ databases">
        <title>Next Generation Sequencing and Analysis of the Genome of Puccinia sorghi L Schw, the Causal Agent of Maize Common Rust.</title>
        <authorList>
            <person name="Rochi L."/>
            <person name="Burguener G."/>
            <person name="Darino M."/>
            <person name="Turjanski A."/>
            <person name="Kreff E."/>
            <person name="Dieguez M.J."/>
            <person name="Sacco F."/>
        </authorList>
    </citation>
    <scope>NUCLEOTIDE SEQUENCE [LARGE SCALE GENOMIC DNA]</scope>
    <source>
        <strain evidence="4 5">RO10H11247</strain>
    </source>
</reference>
<dbReference type="AlphaFoldDB" id="A0A0L6UQM1"/>
<evidence type="ECO:0000256" key="2">
    <source>
        <dbReference type="SAM" id="MobiDB-lite"/>
    </source>
</evidence>
<comment type="caution">
    <text evidence="4">The sequence shown here is derived from an EMBL/GenBank/DDBJ whole genome shotgun (WGS) entry which is preliminary data.</text>
</comment>
<dbReference type="InterPro" id="IPR051826">
    <property type="entry name" value="E3_ubiquitin-ligase_domain"/>
</dbReference>
<evidence type="ECO:0000256" key="1">
    <source>
        <dbReference type="PROSITE-ProRule" id="PRU00175"/>
    </source>
</evidence>
<evidence type="ECO:0000313" key="5">
    <source>
        <dbReference type="Proteomes" id="UP000037035"/>
    </source>
</evidence>
<dbReference type="Proteomes" id="UP000037035">
    <property type="component" value="Unassembled WGS sequence"/>
</dbReference>
<protein>
    <recommendedName>
        <fullName evidence="3">RING-type domain-containing protein</fullName>
    </recommendedName>
</protein>
<feature type="region of interest" description="Disordered" evidence="2">
    <location>
        <begin position="1"/>
        <end position="63"/>
    </location>
</feature>
<dbReference type="InterPro" id="IPR001841">
    <property type="entry name" value="Znf_RING"/>
</dbReference>
<dbReference type="STRING" id="27349.A0A0L6UQM1"/>
<proteinExistence type="predicted"/>
<evidence type="ECO:0000313" key="4">
    <source>
        <dbReference type="EMBL" id="KNZ50829.1"/>
    </source>
</evidence>
<gene>
    <name evidence="4" type="ORF">VP01_421g12</name>
</gene>
<dbReference type="EMBL" id="LAVV01009302">
    <property type="protein sequence ID" value="KNZ50829.1"/>
    <property type="molecule type" value="Genomic_DNA"/>
</dbReference>
<sequence length="254" mass="28406">MDASSNPGDLKRPDHPSEPSPGGDQQVEESAGPESSSSSNPAGNHPVPAEDLAAPENPLPSAIGQAEELDGSAHLDDTASWEQVMQTLSLDKQLFFISFLLSMHKLMFEIINNRERLFFSVEEVKEVFGDVDNFPEILASIHPVTVDVLGRFFNHARRQLEALYFILDERIEVIALMDYLIRRSPRYRSNPSQGNNSSRNGCVICLEEYLEYQIMVILPCHGSHHFHRACIQDWLLGLVPGPLTCPICRTPMIP</sequence>
<keyword evidence="5" id="KW-1185">Reference proteome</keyword>
<name>A0A0L6UQM1_9BASI</name>
<keyword evidence="1" id="KW-0862">Zinc</keyword>
<dbReference type="GO" id="GO:0005737">
    <property type="term" value="C:cytoplasm"/>
    <property type="evidence" value="ECO:0007669"/>
    <property type="project" value="TreeGrafter"/>
</dbReference>
<dbReference type="SMART" id="SM00184">
    <property type="entry name" value="RING"/>
    <property type="match status" value="1"/>
</dbReference>
<dbReference type="GO" id="GO:0008270">
    <property type="term" value="F:zinc ion binding"/>
    <property type="evidence" value="ECO:0007669"/>
    <property type="project" value="UniProtKB-KW"/>
</dbReference>
<dbReference type="GO" id="GO:0006511">
    <property type="term" value="P:ubiquitin-dependent protein catabolic process"/>
    <property type="evidence" value="ECO:0007669"/>
    <property type="project" value="TreeGrafter"/>
</dbReference>
<feature type="compositionally biased region" description="Low complexity" evidence="2">
    <location>
        <begin position="29"/>
        <end position="44"/>
    </location>
</feature>
<dbReference type="PANTHER" id="PTHR22765">
    <property type="entry name" value="RING FINGER AND PROTEASE ASSOCIATED DOMAIN-CONTAINING"/>
    <property type="match status" value="1"/>
</dbReference>
<dbReference type="PANTHER" id="PTHR22765:SF416">
    <property type="entry name" value="E3 UBIQUITIN-PROTEIN LIGASE GODZILLA"/>
    <property type="match status" value="1"/>
</dbReference>
<dbReference type="VEuPathDB" id="FungiDB:VP01_421g12"/>
<dbReference type="OrthoDB" id="2495271at2759"/>
<dbReference type="Gene3D" id="3.30.40.10">
    <property type="entry name" value="Zinc/RING finger domain, C3HC4 (zinc finger)"/>
    <property type="match status" value="1"/>
</dbReference>
<dbReference type="SUPFAM" id="SSF57850">
    <property type="entry name" value="RING/U-box"/>
    <property type="match status" value="1"/>
</dbReference>
<dbReference type="Pfam" id="PF13639">
    <property type="entry name" value="zf-RING_2"/>
    <property type="match status" value="1"/>
</dbReference>